<dbReference type="PANTHER" id="PTHR43765">
    <property type="entry name" value="2-DEHYDROPANTOATE 2-REDUCTASE-RELATED"/>
    <property type="match status" value="1"/>
</dbReference>
<evidence type="ECO:0000256" key="9">
    <source>
        <dbReference type="ARBA" id="ARBA00032024"/>
    </source>
</evidence>
<dbReference type="InterPro" id="IPR013752">
    <property type="entry name" value="KPA_reductase"/>
</dbReference>
<gene>
    <name evidence="14" type="ORF">GCM10009836_22000</name>
</gene>
<proteinExistence type="inferred from homology"/>
<dbReference type="InterPro" id="IPR013332">
    <property type="entry name" value="KPR_N"/>
</dbReference>
<evidence type="ECO:0000256" key="6">
    <source>
        <dbReference type="ARBA" id="ARBA00022655"/>
    </source>
</evidence>
<name>A0ABN2MX03_9PSEU</name>
<comment type="similarity">
    <text evidence="3 11">Belongs to the ketopantoate reductase family.</text>
</comment>
<keyword evidence="15" id="KW-1185">Reference proteome</keyword>
<dbReference type="EMBL" id="BAAAQK010000005">
    <property type="protein sequence ID" value="GAA1842241.1"/>
    <property type="molecule type" value="Genomic_DNA"/>
</dbReference>
<dbReference type="Gene3D" id="3.40.50.720">
    <property type="entry name" value="NAD(P)-binding Rossmann-like Domain"/>
    <property type="match status" value="1"/>
</dbReference>
<keyword evidence="7 11" id="KW-0521">NADP</keyword>
<dbReference type="PANTHER" id="PTHR43765:SF2">
    <property type="entry name" value="2-DEHYDROPANTOATE 2-REDUCTASE"/>
    <property type="match status" value="1"/>
</dbReference>
<dbReference type="InterPro" id="IPR036291">
    <property type="entry name" value="NAD(P)-bd_dom_sf"/>
</dbReference>
<comment type="caution">
    <text evidence="14">The sequence shown here is derived from an EMBL/GenBank/DDBJ whole genome shotgun (WGS) entry which is preliminary data.</text>
</comment>
<comment type="function">
    <text evidence="1 11">Catalyzes the NADPH-dependent reduction of ketopantoate into pantoic acid.</text>
</comment>
<dbReference type="Pfam" id="PF08546">
    <property type="entry name" value="ApbA_C"/>
    <property type="match status" value="1"/>
</dbReference>
<evidence type="ECO:0000256" key="5">
    <source>
        <dbReference type="ARBA" id="ARBA00019465"/>
    </source>
</evidence>
<evidence type="ECO:0000256" key="4">
    <source>
        <dbReference type="ARBA" id="ARBA00013014"/>
    </source>
</evidence>
<dbReference type="InterPro" id="IPR003710">
    <property type="entry name" value="ApbA"/>
</dbReference>
<evidence type="ECO:0000313" key="15">
    <source>
        <dbReference type="Proteomes" id="UP001500449"/>
    </source>
</evidence>
<accession>A0ABN2MX03</accession>
<evidence type="ECO:0000259" key="13">
    <source>
        <dbReference type="Pfam" id="PF08546"/>
    </source>
</evidence>
<organism evidence="14 15">
    <name type="scientific">Pseudonocardia ailaonensis</name>
    <dbReference type="NCBI Taxonomy" id="367279"/>
    <lineage>
        <taxon>Bacteria</taxon>
        <taxon>Bacillati</taxon>
        <taxon>Actinomycetota</taxon>
        <taxon>Actinomycetes</taxon>
        <taxon>Pseudonocardiales</taxon>
        <taxon>Pseudonocardiaceae</taxon>
        <taxon>Pseudonocardia</taxon>
    </lineage>
</organism>
<dbReference type="EC" id="1.1.1.169" evidence="4 11"/>
<evidence type="ECO:0000256" key="8">
    <source>
        <dbReference type="ARBA" id="ARBA00023002"/>
    </source>
</evidence>
<keyword evidence="8 11" id="KW-0560">Oxidoreductase</keyword>
<dbReference type="NCBIfam" id="TIGR00745">
    <property type="entry name" value="apbA_panE"/>
    <property type="match status" value="1"/>
</dbReference>
<keyword evidence="6 11" id="KW-0566">Pantothenate biosynthesis</keyword>
<feature type="domain" description="Ketopantoate reductase C-terminal" evidence="13">
    <location>
        <begin position="200"/>
        <end position="315"/>
    </location>
</feature>
<feature type="domain" description="Ketopantoate reductase N-terminal" evidence="12">
    <location>
        <begin position="26"/>
        <end position="158"/>
    </location>
</feature>
<dbReference type="Pfam" id="PF02558">
    <property type="entry name" value="ApbA"/>
    <property type="match status" value="1"/>
</dbReference>
<dbReference type="InterPro" id="IPR050838">
    <property type="entry name" value="Ketopantoate_reductase"/>
</dbReference>
<comment type="catalytic activity">
    <reaction evidence="10 11">
        <text>(R)-pantoate + NADP(+) = 2-dehydropantoate + NADPH + H(+)</text>
        <dbReference type="Rhea" id="RHEA:16233"/>
        <dbReference type="ChEBI" id="CHEBI:11561"/>
        <dbReference type="ChEBI" id="CHEBI:15378"/>
        <dbReference type="ChEBI" id="CHEBI:15980"/>
        <dbReference type="ChEBI" id="CHEBI:57783"/>
        <dbReference type="ChEBI" id="CHEBI:58349"/>
        <dbReference type="EC" id="1.1.1.169"/>
    </reaction>
</comment>
<dbReference type="Gene3D" id="1.10.1040.10">
    <property type="entry name" value="N-(1-d-carboxylethyl)-l-norvaline Dehydrogenase, domain 2"/>
    <property type="match status" value="1"/>
</dbReference>
<evidence type="ECO:0000313" key="14">
    <source>
        <dbReference type="EMBL" id="GAA1842241.1"/>
    </source>
</evidence>
<evidence type="ECO:0000259" key="12">
    <source>
        <dbReference type="Pfam" id="PF02558"/>
    </source>
</evidence>
<evidence type="ECO:0000256" key="2">
    <source>
        <dbReference type="ARBA" id="ARBA00004994"/>
    </source>
</evidence>
<protein>
    <recommendedName>
        <fullName evidence="5 11">2-dehydropantoate 2-reductase</fullName>
        <ecNumber evidence="4 11">1.1.1.169</ecNumber>
    </recommendedName>
    <alternativeName>
        <fullName evidence="9 11">Ketopantoate reductase</fullName>
    </alternativeName>
</protein>
<evidence type="ECO:0000256" key="3">
    <source>
        <dbReference type="ARBA" id="ARBA00007870"/>
    </source>
</evidence>
<sequence>MRMVAMATIRTHGYGGRGTVPIVRYVVYGAGAVGGSIGGRLARAGHDVTLVARGDHLARIREVGLTLDTADGVHTIPTPAVDGAAAVDWSGDPVVLLAVKSQQTEAALEDLVAHAPGVPVVCAQNGVANERAALRRFPHVHGLNVLLPASFLEPGRIVERCGPLPGVLDLGRYPAGTDDVDNAVAADLRSSGYEAAAQPDIMARKYRKLLMNMHNAVDALCGVGSPEAAELTARARAEGGAVLAAAGVAVAGPDARDGLIHMREGTPSGGSTWQSLVRGQSSEIDYLAGEIVLTARLHGVPAPVNTLLQRRVHALAASGAGPRSVAAAELLAELDTP</sequence>
<evidence type="ECO:0000256" key="7">
    <source>
        <dbReference type="ARBA" id="ARBA00022857"/>
    </source>
</evidence>
<evidence type="ECO:0000256" key="1">
    <source>
        <dbReference type="ARBA" id="ARBA00002919"/>
    </source>
</evidence>
<reference evidence="14 15" key="1">
    <citation type="journal article" date="2019" name="Int. J. Syst. Evol. Microbiol.">
        <title>The Global Catalogue of Microorganisms (GCM) 10K type strain sequencing project: providing services to taxonomists for standard genome sequencing and annotation.</title>
        <authorList>
            <consortium name="The Broad Institute Genomics Platform"/>
            <consortium name="The Broad Institute Genome Sequencing Center for Infectious Disease"/>
            <person name="Wu L."/>
            <person name="Ma J."/>
        </authorList>
    </citation>
    <scope>NUCLEOTIDE SEQUENCE [LARGE SCALE GENOMIC DNA]</scope>
    <source>
        <strain evidence="14 15">JCM 16009</strain>
    </source>
</reference>
<dbReference type="SUPFAM" id="SSF51735">
    <property type="entry name" value="NAD(P)-binding Rossmann-fold domains"/>
    <property type="match status" value="1"/>
</dbReference>
<dbReference type="SUPFAM" id="SSF48179">
    <property type="entry name" value="6-phosphogluconate dehydrogenase C-terminal domain-like"/>
    <property type="match status" value="1"/>
</dbReference>
<dbReference type="InterPro" id="IPR013328">
    <property type="entry name" value="6PGD_dom2"/>
</dbReference>
<dbReference type="InterPro" id="IPR008927">
    <property type="entry name" value="6-PGluconate_DH-like_C_sf"/>
</dbReference>
<comment type="pathway">
    <text evidence="2 11">Cofactor biosynthesis; (R)-pantothenate biosynthesis; (R)-pantoate from 3-methyl-2-oxobutanoate: step 2/2.</text>
</comment>
<dbReference type="Proteomes" id="UP001500449">
    <property type="component" value="Unassembled WGS sequence"/>
</dbReference>
<evidence type="ECO:0000256" key="10">
    <source>
        <dbReference type="ARBA" id="ARBA00048793"/>
    </source>
</evidence>
<evidence type="ECO:0000256" key="11">
    <source>
        <dbReference type="RuleBase" id="RU362068"/>
    </source>
</evidence>